<dbReference type="GO" id="GO:0046394">
    <property type="term" value="P:carboxylic acid biosynthetic process"/>
    <property type="evidence" value="ECO:0007669"/>
    <property type="project" value="UniProtKB-ARBA"/>
</dbReference>
<dbReference type="EMBL" id="FNWJ01000001">
    <property type="protein sequence ID" value="SEH11192.1"/>
    <property type="molecule type" value="Genomic_DNA"/>
</dbReference>
<accession>A0A1H6FLD8</accession>
<name>A0A1H6FLD8_THEAL</name>
<protein>
    <submittedName>
        <fullName evidence="2">Branched-chain amino acid aminotransferase</fullName>
    </submittedName>
</protein>
<comment type="similarity">
    <text evidence="1">Belongs to the class-IV pyridoxal-phosphate-dependent aminotransferase family.</text>
</comment>
<evidence type="ECO:0000313" key="3">
    <source>
        <dbReference type="Proteomes" id="UP000222056"/>
    </source>
</evidence>
<dbReference type="Gene3D" id="3.30.470.10">
    <property type="match status" value="1"/>
</dbReference>
<dbReference type="GO" id="GO:0008483">
    <property type="term" value="F:transaminase activity"/>
    <property type="evidence" value="ECO:0007669"/>
    <property type="project" value="UniProtKB-KW"/>
</dbReference>
<dbReference type="SUPFAM" id="SSF56752">
    <property type="entry name" value="D-aminoacid aminotransferase-like PLP-dependent enzymes"/>
    <property type="match status" value="1"/>
</dbReference>
<gene>
    <name evidence="2" type="ORF">SAMN02745716_0688</name>
</gene>
<keyword evidence="2" id="KW-0032">Aminotransferase</keyword>
<dbReference type="AlphaFoldDB" id="A0A1H6FLD8"/>
<dbReference type="Gene3D" id="3.20.10.10">
    <property type="entry name" value="D-amino Acid Aminotransferase, subunit A, domain 2"/>
    <property type="match status" value="1"/>
</dbReference>
<keyword evidence="3" id="KW-1185">Reference proteome</keyword>
<dbReference type="PANTHER" id="PTHR42743:SF11">
    <property type="entry name" value="AMINODEOXYCHORISMATE LYASE"/>
    <property type="match status" value="1"/>
</dbReference>
<dbReference type="InterPro" id="IPR050571">
    <property type="entry name" value="Class-IV_PLP-Dep_Aminotrnsfr"/>
</dbReference>
<keyword evidence="2" id="KW-0808">Transferase</keyword>
<dbReference type="Proteomes" id="UP000222056">
    <property type="component" value="Unassembled WGS sequence"/>
</dbReference>
<dbReference type="InterPro" id="IPR043131">
    <property type="entry name" value="BCAT-like_N"/>
</dbReference>
<organism evidence="2 3">
    <name type="scientific">Thermoleophilum album</name>
    <dbReference type="NCBI Taxonomy" id="29539"/>
    <lineage>
        <taxon>Bacteria</taxon>
        <taxon>Bacillati</taxon>
        <taxon>Actinomycetota</taxon>
        <taxon>Thermoleophilia</taxon>
        <taxon>Thermoleophilales</taxon>
        <taxon>Thermoleophilaceae</taxon>
        <taxon>Thermoleophilum</taxon>
    </lineage>
</organism>
<dbReference type="CDD" id="cd00449">
    <property type="entry name" value="PLPDE_IV"/>
    <property type="match status" value="1"/>
</dbReference>
<sequence length="271" mass="29996">MPQTIDWSRELASLDGRLVAADQATIPATDEGLLRGDGVFEVVRVYRGRPFALADHLVRLEHSARNLRLGVPIDRLGLERRIAELLERRDPAGFDGALRIVVTRGGHEIVLTEPIEQHPPSIRLALVVYAPTRILDGVKSLSYAANMLAGRIARERGFDEALLVTPHGRILEAPTASFFWVDEQGLLCTPPLDDHILASITRDRLLRLFEVSERHCTRADLATAREAFLASTTREVQPVACVEEQRFAAPGPITREAQAKLTRLIADELAA</sequence>
<proteinExistence type="inferred from homology"/>
<evidence type="ECO:0000256" key="1">
    <source>
        <dbReference type="ARBA" id="ARBA00009320"/>
    </source>
</evidence>
<dbReference type="InterPro" id="IPR043132">
    <property type="entry name" value="BCAT-like_C"/>
</dbReference>
<evidence type="ECO:0000313" key="2">
    <source>
        <dbReference type="EMBL" id="SEH11192.1"/>
    </source>
</evidence>
<dbReference type="InterPro" id="IPR036038">
    <property type="entry name" value="Aminotransferase-like"/>
</dbReference>
<dbReference type="InterPro" id="IPR001544">
    <property type="entry name" value="Aminotrans_IV"/>
</dbReference>
<dbReference type="PANTHER" id="PTHR42743">
    <property type="entry name" value="AMINO-ACID AMINOTRANSFERASE"/>
    <property type="match status" value="1"/>
</dbReference>
<dbReference type="STRING" id="29539.SAMN02745716_0688"/>
<reference evidence="3" key="1">
    <citation type="submission" date="2016-10" db="EMBL/GenBank/DDBJ databases">
        <authorList>
            <person name="Varghese N."/>
            <person name="Submissions S."/>
        </authorList>
    </citation>
    <scope>NUCLEOTIDE SEQUENCE [LARGE SCALE GENOMIC DNA]</scope>
    <source>
        <strain evidence="3">ATCC 35263</strain>
    </source>
</reference>
<dbReference type="Pfam" id="PF01063">
    <property type="entry name" value="Aminotran_4"/>
    <property type="match status" value="1"/>
</dbReference>